<keyword evidence="5" id="KW-1185">Reference proteome</keyword>
<dbReference type="InterPro" id="IPR001790">
    <property type="entry name" value="Ribosomal_uL10"/>
</dbReference>
<dbReference type="Gene3D" id="3.30.70.1730">
    <property type="match status" value="1"/>
</dbReference>
<dbReference type="GO" id="GO:0022625">
    <property type="term" value="C:cytosolic large ribosomal subunit"/>
    <property type="evidence" value="ECO:0007669"/>
    <property type="project" value="TreeGrafter"/>
</dbReference>
<protein>
    <submittedName>
        <fullName evidence="4">Uncharacterized protein</fullName>
    </submittedName>
</protein>
<dbReference type="InterPro" id="IPR043141">
    <property type="entry name" value="Ribosomal_uL10-like_sf"/>
</dbReference>
<keyword evidence="3" id="KW-0687">Ribonucleoprotein</keyword>
<dbReference type="SUPFAM" id="SSF160369">
    <property type="entry name" value="Ribosomal protein L10-like"/>
    <property type="match status" value="1"/>
</dbReference>
<gene>
    <name evidence="4" type="ORF">KC19_VG249800</name>
</gene>
<name>A0A8T0HU09_CERPU</name>
<evidence type="ECO:0000313" key="4">
    <source>
        <dbReference type="EMBL" id="KAG0574277.1"/>
    </source>
</evidence>
<dbReference type="PANTHER" id="PTHR45699:SF3">
    <property type="entry name" value="LARGE RIBOSOMAL SUBUNIT PROTEIN UL10"/>
    <property type="match status" value="1"/>
</dbReference>
<organism evidence="4 5">
    <name type="scientific">Ceratodon purpureus</name>
    <name type="common">Fire moss</name>
    <name type="synonym">Dicranum purpureum</name>
    <dbReference type="NCBI Taxonomy" id="3225"/>
    <lineage>
        <taxon>Eukaryota</taxon>
        <taxon>Viridiplantae</taxon>
        <taxon>Streptophyta</taxon>
        <taxon>Embryophyta</taxon>
        <taxon>Bryophyta</taxon>
        <taxon>Bryophytina</taxon>
        <taxon>Bryopsida</taxon>
        <taxon>Dicranidae</taxon>
        <taxon>Pseudoditrichales</taxon>
        <taxon>Ditrichaceae</taxon>
        <taxon>Ceratodon</taxon>
    </lineage>
</organism>
<proteinExistence type="inferred from homology"/>
<dbReference type="AlphaFoldDB" id="A0A8T0HU09"/>
<sequence length="98" mass="11409">MERFEGSKRVRMGLKGTKAEKKVFYDKKLVELLEEYSQVLICQVNNVGSKQLQGIRNLRPDFVVLMGKNTMMKRSIRIHVEKTGNQDFEQLLRALEGH</sequence>
<evidence type="ECO:0000313" key="5">
    <source>
        <dbReference type="Proteomes" id="UP000822688"/>
    </source>
</evidence>
<evidence type="ECO:0000256" key="3">
    <source>
        <dbReference type="ARBA" id="ARBA00023274"/>
    </source>
</evidence>
<comment type="caution">
    <text evidence="4">The sequence shown here is derived from an EMBL/GenBank/DDBJ whole genome shotgun (WGS) entry which is preliminary data.</text>
</comment>
<dbReference type="GO" id="GO:0003735">
    <property type="term" value="F:structural constituent of ribosome"/>
    <property type="evidence" value="ECO:0007669"/>
    <property type="project" value="TreeGrafter"/>
</dbReference>
<keyword evidence="2" id="KW-0689">Ribosomal protein</keyword>
<dbReference type="EMBL" id="CM026426">
    <property type="protein sequence ID" value="KAG0574277.1"/>
    <property type="molecule type" value="Genomic_DNA"/>
</dbReference>
<dbReference type="PANTHER" id="PTHR45699">
    <property type="entry name" value="60S ACIDIC RIBOSOMAL PROTEIN P0"/>
    <property type="match status" value="1"/>
</dbReference>
<dbReference type="GO" id="GO:0002181">
    <property type="term" value="P:cytoplasmic translation"/>
    <property type="evidence" value="ECO:0007669"/>
    <property type="project" value="TreeGrafter"/>
</dbReference>
<reference evidence="4" key="1">
    <citation type="submission" date="2020-06" db="EMBL/GenBank/DDBJ databases">
        <title>WGS assembly of Ceratodon purpureus strain R40.</title>
        <authorList>
            <person name="Carey S.B."/>
            <person name="Jenkins J."/>
            <person name="Shu S."/>
            <person name="Lovell J.T."/>
            <person name="Sreedasyam A."/>
            <person name="Maumus F."/>
            <person name="Tiley G.P."/>
            <person name="Fernandez-Pozo N."/>
            <person name="Barry K."/>
            <person name="Chen C."/>
            <person name="Wang M."/>
            <person name="Lipzen A."/>
            <person name="Daum C."/>
            <person name="Saski C.A."/>
            <person name="Payton A.C."/>
            <person name="Mcbreen J.C."/>
            <person name="Conrad R.E."/>
            <person name="Kollar L.M."/>
            <person name="Olsson S."/>
            <person name="Huttunen S."/>
            <person name="Landis J.B."/>
            <person name="Wickett N.J."/>
            <person name="Johnson M.G."/>
            <person name="Rensing S.A."/>
            <person name="Grimwood J."/>
            <person name="Schmutz J."/>
            <person name="Mcdaniel S.F."/>
        </authorList>
    </citation>
    <scope>NUCLEOTIDE SEQUENCE</scope>
    <source>
        <strain evidence="4">R40</strain>
    </source>
</reference>
<dbReference type="GO" id="GO:0070180">
    <property type="term" value="F:large ribosomal subunit rRNA binding"/>
    <property type="evidence" value="ECO:0007669"/>
    <property type="project" value="TreeGrafter"/>
</dbReference>
<dbReference type="GO" id="GO:0000027">
    <property type="term" value="P:ribosomal large subunit assembly"/>
    <property type="evidence" value="ECO:0007669"/>
    <property type="project" value="TreeGrafter"/>
</dbReference>
<dbReference type="Proteomes" id="UP000822688">
    <property type="component" value="Chromosome V"/>
</dbReference>
<dbReference type="InterPro" id="IPR050323">
    <property type="entry name" value="Ribosomal_protein_uL10"/>
</dbReference>
<dbReference type="Pfam" id="PF00466">
    <property type="entry name" value="Ribosomal_L10"/>
    <property type="match status" value="1"/>
</dbReference>
<evidence type="ECO:0000256" key="2">
    <source>
        <dbReference type="ARBA" id="ARBA00022980"/>
    </source>
</evidence>
<evidence type="ECO:0000256" key="1">
    <source>
        <dbReference type="ARBA" id="ARBA00008889"/>
    </source>
</evidence>
<accession>A0A8T0HU09</accession>
<comment type="similarity">
    <text evidence="1">Belongs to the universal ribosomal protein uL10 family.</text>
</comment>